<dbReference type="InterPro" id="IPR003773">
    <property type="entry name" value="Menaquinone_biosynth"/>
</dbReference>
<sequence length="124" mass="13638">MSQNSLRFGIHDFLNAQPLIKQVLPRGEKEGFSIVVDVPSALADRLKDGQLDLAMIPAVEYLREAANYRLVPGVCIASRGDVGTVLLLSKVAPEKIRSIALDHRSRTSVALLKILFPLDKSVQF</sequence>
<dbReference type="AlphaFoldDB" id="A0A382W4N7"/>
<dbReference type="GO" id="GO:0016829">
    <property type="term" value="F:lyase activity"/>
    <property type="evidence" value="ECO:0007669"/>
    <property type="project" value="UniProtKB-KW"/>
</dbReference>
<keyword evidence="1" id="KW-0474">Menaquinone biosynthesis</keyword>
<evidence type="ECO:0000256" key="1">
    <source>
        <dbReference type="ARBA" id="ARBA00022428"/>
    </source>
</evidence>
<proteinExistence type="predicted"/>
<accession>A0A382W4N7</accession>
<evidence type="ECO:0000313" key="3">
    <source>
        <dbReference type="EMBL" id="SVD53088.1"/>
    </source>
</evidence>
<dbReference type="GO" id="GO:0009234">
    <property type="term" value="P:menaquinone biosynthetic process"/>
    <property type="evidence" value="ECO:0007669"/>
    <property type="project" value="UniProtKB-KW"/>
</dbReference>
<evidence type="ECO:0000256" key="2">
    <source>
        <dbReference type="ARBA" id="ARBA00023239"/>
    </source>
</evidence>
<name>A0A382W4N7_9ZZZZ</name>
<protein>
    <recommendedName>
        <fullName evidence="4">SsuA/THI5-like domain-containing protein</fullName>
    </recommendedName>
</protein>
<evidence type="ECO:0008006" key="4">
    <source>
        <dbReference type="Google" id="ProtNLM"/>
    </source>
</evidence>
<dbReference type="Gene3D" id="3.40.190.10">
    <property type="entry name" value="Periplasmic binding protein-like II"/>
    <property type="match status" value="1"/>
</dbReference>
<dbReference type="Pfam" id="PF02621">
    <property type="entry name" value="VitK2_biosynth"/>
    <property type="match status" value="1"/>
</dbReference>
<dbReference type="EMBL" id="UINC01156586">
    <property type="protein sequence ID" value="SVD53088.1"/>
    <property type="molecule type" value="Genomic_DNA"/>
</dbReference>
<feature type="non-terminal residue" evidence="3">
    <location>
        <position position="124"/>
    </location>
</feature>
<dbReference type="SUPFAM" id="SSF53850">
    <property type="entry name" value="Periplasmic binding protein-like II"/>
    <property type="match status" value="1"/>
</dbReference>
<dbReference type="PANTHER" id="PTHR37690">
    <property type="entry name" value="CHORISMATE DEHYDRATASE"/>
    <property type="match status" value="1"/>
</dbReference>
<dbReference type="InterPro" id="IPR030868">
    <property type="entry name" value="MqnA"/>
</dbReference>
<reference evidence="3" key="1">
    <citation type="submission" date="2018-05" db="EMBL/GenBank/DDBJ databases">
        <authorList>
            <person name="Lanie J.A."/>
            <person name="Ng W.-L."/>
            <person name="Kazmierczak K.M."/>
            <person name="Andrzejewski T.M."/>
            <person name="Davidsen T.M."/>
            <person name="Wayne K.J."/>
            <person name="Tettelin H."/>
            <person name="Glass J.I."/>
            <person name="Rusch D."/>
            <person name="Podicherti R."/>
            <person name="Tsui H.-C.T."/>
            <person name="Winkler M.E."/>
        </authorList>
    </citation>
    <scope>NUCLEOTIDE SEQUENCE</scope>
</reference>
<dbReference type="PANTHER" id="PTHR37690:SF1">
    <property type="entry name" value="CHORISMATE DEHYDRATASE"/>
    <property type="match status" value="1"/>
</dbReference>
<keyword evidence="2" id="KW-0456">Lyase</keyword>
<gene>
    <name evidence="3" type="ORF">METZ01_LOCUS405942</name>
</gene>
<organism evidence="3">
    <name type="scientific">marine metagenome</name>
    <dbReference type="NCBI Taxonomy" id="408172"/>
    <lineage>
        <taxon>unclassified sequences</taxon>
        <taxon>metagenomes</taxon>
        <taxon>ecological metagenomes</taxon>
    </lineage>
</organism>